<dbReference type="InterPro" id="IPR005467">
    <property type="entry name" value="His_kinase_dom"/>
</dbReference>
<dbReference type="GO" id="GO:0009927">
    <property type="term" value="F:histidine phosphotransfer kinase activity"/>
    <property type="evidence" value="ECO:0007669"/>
    <property type="project" value="TreeGrafter"/>
</dbReference>
<dbReference type="PANTHER" id="PTHR43047">
    <property type="entry name" value="TWO-COMPONENT HISTIDINE PROTEIN KINASE"/>
    <property type="match status" value="1"/>
</dbReference>
<dbReference type="InterPro" id="IPR003594">
    <property type="entry name" value="HATPase_dom"/>
</dbReference>
<comment type="catalytic activity">
    <reaction evidence="1">
        <text>ATP + protein L-histidine = ADP + protein N-phospho-L-histidine.</text>
        <dbReference type="EC" id="2.7.13.3"/>
    </reaction>
</comment>
<dbReference type="Pfam" id="PF00072">
    <property type="entry name" value="Response_reg"/>
    <property type="match status" value="1"/>
</dbReference>
<dbReference type="InterPro" id="IPR004358">
    <property type="entry name" value="Sig_transdc_His_kin-like_C"/>
</dbReference>
<dbReference type="Pfam" id="PF00512">
    <property type="entry name" value="HisKA"/>
    <property type="match status" value="1"/>
</dbReference>
<dbReference type="PANTHER" id="PTHR43047:SF72">
    <property type="entry name" value="OSMOSENSING HISTIDINE PROTEIN KINASE SLN1"/>
    <property type="match status" value="1"/>
</dbReference>
<evidence type="ECO:0000256" key="2">
    <source>
        <dbReference type="ARBA" id="ARBA00004236"/>
    </source>
</evidence>
<dbReference type="FunFam" id="1.10.287.130:FF:000004">
    <property type="entry name" value="Ethylene receptor 1"/>
    <property type="match status" value="1"/>
</dbReference>
<evidence type="ECO:0000256" key="5">
    <source>
        <dbReference type="ARBA" id="ARBA00022553"/>
    </source>
</evidence>
<keyword evidence="8" id="KW-0547">Nucleotide-binding</keyword>
<keyword evidence="9" id="KW-0418">Kinase</keyword>
<dbReference type="GO" id="GO:0005886">
    <property type="term" value="C:plasma membrane"/>
    <property type="evidence" value="ECO:0007669"/>
    <property type="project" value="UniProtKB-SubCell"/>
</dbReference>
<evidence type="ECO:0000313" key="20">
    <source>
        <dbReference type="Proteomes" id="UP000886851"/>
    </source>
</evidence>
<feature type="modified residue" description="4-aspartylphosphate" evidence="14">
    <location>
        <position position="607"/>
    </location>
</feature>
<dbReference type="Gene3D" id="1.10.287.130">
    <property type="match status" value="1"/>
</dbReference>
<feature type="domain" description="Histidine kinase" evidence="17">
    <location>
        <begin position="324"/>
        <end position="537"/>
    </location>
</feature>
<dbReference type="PROSITE" id="PS50110">
    <property type="entry name" value="RESPONSE_REGULATORY"/>
    <property type="match status" value="1"/>
</dbReference>
<keyword evidence="4" id="KW-1003">Cell membrane</keyword>
<evidence type="ECO:0000256" key="4">
    <source>
        <dbReference type="ARBA" id="ARBA00022475"/>
    </source>
</evidence>
<dbReference type="SUPFAM" id="SSF55785">
    <property type="entry name" value="PYP-like sensor domain (PAS domain)"/>
    <property type="match status" value="1"/>
</dbReference>
<name>A0A9D2CKE7_9BACE</name>
<dbReference type="GO" id="GO:0000155">
    <property type="term" value="F:phosphorelay sensor kinase activity"/>
    <property type="evidence" value="ECO:0007669"/>
    <property type="project" value="InterPro"/>
</dbReference>
<dbReference type="InterPro" id="IPR036097">
    <property type="entry name" value="HisK_dim/P_sf"/>
</dbReference>
<keyword evidence="15" id="KW-0175">Coiled coil</keyword>
<dbReference type="Gene3D" id="3.30.565.10">
    <property type="entry name" value="Histidine kinase-like ATPase, C-terminal domain"/>
    <property type="match status" value="1"/>
</dbReference>
<keyword evidence="11 16" id="KW-1133">Transmembrane helix</keyword>
<dbReference type="SUPFAM" id="SSF52172">
    <property type="entry name" value="CheY-like"/>
    <property type="match status" value="1"/>
</dbReference>
<keyword evidence="12" id="KW-0902">Two-component regulatory system</keyword>
<comment type="subcellular location">
    <subcellularLocation>
        <location evidence="2">Cell membrane</location>
    </subcellularLocation>
</comment>
<dbReference type="InterPro" id="IPR011006">
    <property type="entry name" value="CheY-like_superfamily"/>
</dbReference>
<dbReference type="Proteomes" id="UP000886851">
    <property type="component" value="Unassembled WGS sequence"/>
</dbReference>
<feature type="domain" description="Response regulatory" evidence="18">
    <location>
        <begin position="559"/>
        <end position="672"/>
    </location>
</feature>
<dbReference type="AlphaFoldDB" id="A0A9D2CKE7"/>
<evidence type="ECO:0000256" key="13">
    <source>
        <dbReference type="ARBA" id="ARBA00023136"/>
    </source>
</evidence>
<evidence type="ECO:0000256" key="15">
    <source>
        <dbReference type="SAM" id="Coils"/>
    </source>
</evidence>
<dbReference type="InterPro" id="IPR003661">
    <property type="entry name" value="HisK_dim/P_dom"/>
</dbReference>
<comment type="caution">
    <text evidence="19">The sequence shown here is derived from an EMBL/GenBank/DDBJ whole genome shotgun (WGS) entry which is preliminary data.</text>
</comment>
<keyword evidence="10" id="KW-0067">ATP-binding</keyword>
<dbReference type="CDD" id="cd00082">
    <property type="entry name" value="HisKA"/>
    <property type="match status" value="1"/>
</dbReference>
<dbReference type="Gene3D" id="3.30.450.20">
    <property type="entry name" value="PAS domain"/>
    <property type="match status" value="2"/>
</dbReference>
<protein>
    <recommendedName>
        <fullName evidence="3">histidine kinase</fullName>
        <ecNumber evidence="3">2.7.13.3</ecNumber>
    </recommendedName>
</protein>
<dbReference type="PRINTS" id="PR00344">
    <property type="entry name" value="BCTRLSENSOR"/>
</dbReference>
<keyword evidence="6" id="KW-0808">Transferase</keyword>
<reference evidence="19" key="1">
    <citation type="journal article" date="2021" name="PeerJ">
        <title>Extensive microbial diversity within the chicken gut microbiome revealed by metagenomics and culture.</title>
        <authorList>
            <person name="Gilroy R."/>
            <person name="Ravi A."/>
            <person name="Getino M."/>
            <person name="Pursley I."/>
            <person name="Horton D.L."/>
            <person name="Alikhan N.F."/>
            <person name="Baker D."/>
            <person name="Gharbi K."/>
            <person name="Hall N."/>
            <person name="Watson M."/>
            <person name="Adriaenssens E.M."/>
            <person name="Foster-Nyarko E."/>
            <person name="Jarju S."/>
            <person name="Secka A."/>
            <person name="Antonio M."/>
            <person name="Oren A."/>
            <person name="Chaudhuri R.R."/>
            <person name="La Ragione R."/>
            <person name="Hildebrand F."/>
            <person name="Pallen M.J."/>
        </authorList>
    </citation>
    <scope>NUCLEOTIDE SEQUENCE</scope>
    <source>
        <strain evidence="19">Gambia2-208</strain>
    </source>
</reference>
<sequence length="679" mass="77942">MHTPHVHIDILLVSLAVLLVAVIVFLLLRIRTLNRLHDIQEREKQMSARITGILNTMPLLYMYEEMITDEKGTIVDTRYRDVNKFFTDQLYKREECIGRLGSELFPDSMAVFLKASNLAKQTGNSLNFQYYYPDKSRFYDIMVHPVEGGRFMEYFCMDCTDLHNAQEKLRDLNKKMEIALEAAHVSPWRYELDDRMVYCQELTCNPSSGKLENEDVILPVAKVYAHIHRDDRERIRQAMCELTEGKRAQVKEECRLEYETGGKMCREWVEVRATVGTRDEEGRPQVLVGSRQVITSRKEMEEQLRAAKQQAEESNRLKSSFLSNMSHEIRTPLSAIVGFSELLVNAETADERTEYVHIIESNSDLLLQLVNDILDLSKIEAGTVEFTYTDFDLNKLMKEIYDSTQLRMATDTKPVTLGYTLGMEHCIIHSERNRLTQLITNLLTNALKFTEQGTVSYGYEQRGDYLYFHVTDTGCGIAKERQKDIFDRFVKLNSHKQGTGLGLSICKSIAETLGGEIGVESEPGKGSTFWFTIRYKSVDEGVREAAAQKAVISSTQRVNILVAEDNESNYKLIKAILSKEYNLYHAWNGREAVDMFSQCHPQLILMDINMPVMDGYEATREIRKLSTDVPILALTAYAYASDEERILNSGMNSYMSKPVNTQQLRKRVDALLRQAFVFL</sequence>
<evidence type="ECO:0000256" key="7">
    <source>
        <dbReference type="ARBA" id="ARBA00022692"/>
    </source>
</evidence>
<evidence type="ECO:0000256" key="1">
    <source>
        <dbReference type="ARBA" id="ARBA00000085"/>
    </source>
</evidence>
<accession>A0A9D2CKE7</accession>
<dbReference type="CDD" id="cd17546">
    <property type="entry name" value="REC_hyHK_CKI1_RcsC-like"/>
    <property type="match status" value="1"/>
</dbReference>
<dbReference type="SUPFAM" id="SSF47384">
    <property type="entry name" value="Homodimeric domain of signal transducing histidine kinase"/>
    <property type="match status" value="1"/>
</dbReference>
<dbReference type="CDD" id="cd16922">
    <property type="entry name" value="HATPase_EvgS-ArcB-TorS-like"/>
    <property type="match status" value="1"/>
</dbReference>
<evidence type="ECO:0000256" key="9">
    <source>
        <dbReference type="ARBA" id="ARBA00022777"/>
    </source>
</evidence>
<evidence type="ECO:0000256" key="16">
    <source>
        <dbReference type="SAM" id="Phobius"/>
    </source>
</evidence>
<gene>
    <name evidence="19" type="ORF">H9824_09440</name>
</gene>
<evidence type="ECO:0000259" key="18">
    <source>
        <dbReference type="PROSITE" id="PS50110"/>
    </source>
</evidence>
<feature type="transmembrane region" description="Helical" evidence="16">
    <location>
        <begin position="6"/>
        <end position="28"/>
    </location>
</feature>
<evidence type="ECO:0000256" key="12">
    <source>
        <dbReference type="ARBA" id="ARBA00023012"/>
    </source>
</evidence>
<dbReference type="SMART" id="SM00388">
    <property type="entry name" value="HisKA"/>
    <property type="match status" value="1"/>
</dbReference>
<evidence type="ECO:0000259" key="17">
    <source>
        <dbReference type="PROSITE" id="PS50109"/>
    </source>
</evidence>
<evidence type="ECO:0000256" key="8">
    <source>
        <dbReference type="ARBA" id="ARBA00022741"/>
    </source>
</evidence>
<organism evidence="19 20">
    <name type="scientific">Candidatus Bacteroides pullicola</name>
    <dbReference type="NCBI Taxonomy" id="2838475"/>
    <lineage>
        <taxon>Bacteria</taxon>
        <taxon>Pseudomonadati</taxon>
        <taxon>Bacteroidota</taxon>
        <taxon>Bacteroidia</taxon>
        <taxon>Bacteroidales</taxon>
        <taxon>Bacteroidaceae</taxon>
        <taxon>Bacteroides</taxon>
    </lineage>
</organism>
<dbReference type="SMART" id="SM00448">
    <property type="entry name" value="REC"/>
    <property type="match status" value="1"/>
</dbReference>
<dbReference type="EMBL" id="DXCV01000062">
    <property type="protein sequence ID" value="HIY88912.1"/>
    <property type="molecule type" value="Genomic_DNA"/>
</dbReference>
<evidence type="ECO:0000256" key="11">
    <source>
        <dbReference type="ARBA" id="ARBA00022989"/>
    </source>
</evidence>
<feature type="coiled-coil region" evidence="15">
    <location>
        <begin position="290"/>
        <end position="317"/>
    </location>
</feature>
<dbReference type="EC" id="2.7.13.3" evidence="3"/>
<dbReference type="InterPro" id="IPR035965">
    <property type="entry name" value="PAS-like_dom_sf"/>
</dbReference>
<dbReference type="InterPro" id="IPR036890">
    <property type="entry name" value="HATPase_C_sf"/>
</dbReference>
<reference evidence="19" key="2">
    <citation type="submission" date="2021-04" db="EMBL/GenBank/DDBJ databases">
        <authorList>
            <person name="Gilroy R."/>
        </authorList>
    </citation>
    <scope>NUCLEOTIDE SEQUENCE</scope>
    <source>
        <strain evidence="19">Gambia2-208</strain>
    </source>
</reference>
<evidence type="ECO:0000256" key="10">
    <source>
        <dbReference type="ARBA" id="ARBA00022840"/>
    </source>
</evidence>
<keyword evidence="5 14" id="KW-0597">Phosphoprotein</keyword>
<evidence type="ECO:0000256" key="3">
    <source>
        <dbReference type="ARBA" id="ARBA00012438"/>
    </source>
</evidence>
<dbReference type="PROSITE" id="PS50109">
    <property type="entry name" value="HIS_KIN"/>
    <property type="match status" value="1"/>
</dbReference>
<evidence type="ECO:0000256" key="14">
    <source>
        <dbReference type="PROSITE-ProRule" id="PRU00169"/>
    </source>
</evidence>
<evidence type="ECO:0000256" key="6">
    <source>
        <dbReference type="ARBA" id="ARBA00022679"/>
    </source>
</evidence>
<dbReference type="SMART" id="SM00387">
    <property type="entry name" value="HATPase_c"/>
    <property type="match status" value="1"/>
</dbReference>
<dbReference type="SUPFAM" id="SSF55874">
    <property type="entry name" value="ATPase domain of HSP90 chaperone/DNA topoisomerase II/histidine kinase"/>
    <property type="match status" value="1"/>
</dbReference>
<dbReference type="Pfam" id="PF02518">
    <property type="entry name" value="HATPase_c"/>
    <property type="match status" value="1"/>
</dbReference>
<dbReference type="Gene3D" id="3.40.50.2300">
    <property type="match status" value="1"/>
</dbReference>
<evidence type="ECO:0000313" key="19">
    <source>
        <dbReference type="EMBL" id="HIY88912.1"/>
    </source>
</evidence>
<proteinExistence type="predicted"/>
<dbReference type="GO" id="GO:0005524">
    <property type="term" value="F:ATP binding"/>
    <property type="evidence" value="ECO:0007669"/>
    <property type="project" value="UniProtKB-KW"/>
</dbReference>
<dbReference type="InterPro" id="IPR001789">
    <property type="entry name" value="Sig_transdc_resp-reg_receiver"/>
</dbReference>
<keyword evidence="13 16" id="KW-0472">Membrane</keyword>
<dbReference type="FunFam" id="3.30.565.10:FF:000023">
    <property type="entry name" value="PAS domain-containing sensor histidine kinase"/>
    <property type="match status" value="1"/>
</dbReference>
<keyword evidence="7 16" id="KW-0812">Transmembrane</keyword>